<feature type="transmembrane region" description="Helical" evidence="2">
    <location>
        <begin position="725"/>
        <end position="745"/>
    </location>
</feature>
<evidence type="ECO:0000256" key="1">
    <source>
        <dbReference type="SAM" id="MobiDB-lite"/>
    </source>
</evidence>
<evidence type="ECO:0000256" key="2">
    <source>
        <dbReference type="SAM" id="Phobius"/>
    </source>
</evidence>
<dbReference type="KEGG" id="fcy:FRACYDRAFT_171040"/>
<proteinExistence type="predicted"/>
<feature type="region of interest" description="Disordered" evidence="1">
    <location>
        <begin position="404"/>
        <end position="433"/>
    </location>
</feature>
<dbReference type="Proteomes" id="UP000095751">
    <property type="component" value="Unassembled WGS sequence"/>
</dbReference>
<keyword evidence="2" id="KW-0812">Transmembrane</keyword>
<keyword evidence="2" id="KW-1133">Transmembrane helix</keyword>
<dbReference type="AlphaFoldDB" id="A0A1E7F5W8"/>
<reference evidence="3 4" key="1">
    <citation type="submission" date="2016-09" db="EMBL/GenBank/DDBJ databases">
        <title>Extensive genetic diversity and differential bi-allelic expression allows diatom success in the polar Southern Ocean.</title>
        <authorList>
            <consortium name="DOE Joint Genome Institute"/>
            <person name="Mock T."/>
            <person name="Otillar R.P."/>
            <person name="Strauss J."/>
            <person name="Dupont C."/>
            <person name="Frickenhaus S."/>
            <person name="Maumus F."/>
            <person name="Mcmullan M."/>
            <person name="Sanges R."/>
            <person name="Schmutz J."/>
            <person name="Toseland A."/>
            <person name="Valas R."/>
            <person name="Veluchamy A."/>
            <person name="Ward B.J."/>
            <person name="Allen A."/>
            <person name="Barry K."/>
            <person name="Falciatore A."/>
            <person name="Ferrante M."/>
            <person name="Fortunato A.E."/>
            <person name="Gloeckner G."/>
            <person name="Gruber A."/>
            <person name="Hipkin R."/>
            <person name="Janech M."/>
            <person name="Kroth P."/>
            <person name="Leese F."/>
            <person name="Lindquist E."/>
            <person name="Lyon B.R."/>
            <person name="Martin J."/>
            <person name="Mayer C."/>
            <person name="Parker M."/>
            <person name="Quesneville H."/>
            <person name="Raymond J."/>
            <person name="Uhlig C."/>
            <person name="Valentin K.U."/>
            <person name="Worden A.Z."/>
            <person name="Armbrust E.V."/>
            <person name="Bowler C."/>
            <person name="Green B."/>
            <person name="Moulton V."/>
            <person name="Van Oosterhout C."/>
            <person name="Grigoriev I."/>
        </authorList>
    </citation>
    <scope>NUCLEOTIDE SEQUENCE [LARGE SCALE GENOMIC DNA]</scope>
    <source>
        <strain evidence="3 4">CCMP1102</strain>
    </source>
</reference>
<keyword evidence="4" id="KW-1185">Reference proteome</keyword>
<evidence type="ECO:0000313" key="3">
    <source>
        <dbReference type="EMBL" id="OEU13529.1"/>
    </source>
</evidence>
<keyword evidence="2" id="KW-0472">Membrane</keyword>
<dbReference type="EMBL" id="KV784361">
    <property type="protein sequence ID" value="OEU13529.1"/>
    <property type="molecule type" value="Genomic_DNA"/>
</dbReference>
<sequence length="869" mass="99561">MLEGQRNDSIYSYDYRTECGCHECGLTWGSRMEELAQAFVLTKLENEFEHRRQRQRLRYMYRLLRCLIQQQRQHTHGATKSRSWTARNYQVANCLYKKVMNYRSAQWLSRKESLILCQWEVLLDKLCRIDYTEQADFEIHKVTPLRRVGVYRYPLCTDSVFNEKAAFDHDISKQMMIDPNIILWKEEPRHLEKFSHLIHSPGKYFFPHEDRSHLLEIGKCTAERDHENVTSADIFMNDPLCGLQAAVCVLSDPKSLAIHGLYDKVPYPGSLFRRCKLPILSTLDEGRCLDKIRRQYQAFLPSFISSSAQLAYYQIQDSLDVGSLLIVNSLFTTSRCHLQVTPYSISLQNFIRNIPSPGNGRFALSTSKFDEDEQHNFLVGTEFWFLDKRHSSVEELIFEEGIQMQSSSSPAEPSELNRQNSSSQDLHPANDNVGPRDIAGFNNAMIPRGPIVVNFLWNMSTHLGLSVENNHGGASVYVDRRILIGAQWLSISLMITPLFLISFARYNQLIPVIPTSYKLEGLPYHTENKMKFLTETECGYVALLLMLLYFTLGRWVERYTGRDFSRTMMDHISIPKERRFFYRVYLGIFRWAERKWDDVCPVFLQRLFFVPQWNRRSHTDLLRHISYWRSQKCNERRSTFRAPEGRGRLFSEEIDGSIVSGDESTVQKVLIGTIVTLVSFSASSPHLFLNILTVFSCSISLGISMSLQSVESDRSCASANSSGSIIKHLNLVTVVILGFLIGQLVGSSGGVLFLAEFVVTSVSLVLGGMGTISATAMESWGIFFSLSMIASLGYLFGRCSVLENIRKKSCGFSSTMLCISLKVIYSLLIFSFACWRWETAVDVLIKRPGDTYKVGLQFIIPSFEPRQLS</sequence>
<feature type="transmembrane region" description="Helical" evidence="2">
    <location>
        <begin position="539"/>
        <end position="556"/>
    </location>
</feature>
<feature type="transmembrane region" description="Helical" evidence="2">
    <location>
        <begin position="780"/>
        <end position="797"/>
    </location>
</feature>
<feature type="transmembrane region" description="Helical" evidence="2">
    <location>
        <begin position="687"/>
        <end position="705"/>
    </location>
</feature>
<feature type="transmembrane region" description="Helical" evidence="2">
    <location>
        <begin position="809"/>
        <end position="833"/>
    </location>
</feature>
<accession>A0A1E7F5W8</accession>
<gene>
    <name evidence="3" type="ORF">FRACYDRAFT_171040</name>
</gene>
<feature type="transmembrane region" description="Helical" evidence="2">
    <location>
        <begin position="752"/>
        <end position="774"/>
    </location>
</feature>
<dbReference type="InParanoid" id="A0A1E7F5W8"/>
<feature type="compositionally biased region" description="Polar residues" evidence="1">
    <location>
        <begin position="404"/>
        <end position="425"/>
    </location>
</feature>
<organism evidence="3 4">
    <name type="scientific">Fragilariopsis cylindrus CCMP1102</name>
    <dbReference type="NCBI Taxonomy" id="635003"/>
    <lineage>
        <taxon>Eukaryota</taxon>
        <taxon>Sar</taxon>
        <taxon>Stramenopiles</taxon>
        <taxon>Ochrophyta</taxon>
        <taxon>Bacillariophyta</taxon>
        <taxon>Bacillariophyceae</taxon>
        <taxon>Bacillariophycidae</taxon>
        <taxon>Bacillariales</taxon>
        <taxon>Bacillariaceae</taxon>
        <taxon>Fragilariopsis</taxon>
    </lineage>
</organism>
<protein>
    <submittedName>
        <fullName evidence="3">Uncharacterized protein</fullName>
    </submittedName>
</protein>
<dbReference type="OrthoDB" id="46236at2759"/>
<name>A0A1E7F5W8_9STRA</name>
<evidence type="ECO:0000313" key="4">
    <source>
        <dbReference type="Proteomes" id="UP000095751"/>
    </source>
</evidence>